<feature type="transmembrane region" description="Helical" evidence="1">
    <location>
        <begin position="50"/>
        <end position="73"/>
    </location>
</feature>
<sequence>MLAFIFSQNFITTEGLILFLLFVALIGASLITLISLLYQSIQKKINLQRLTILFFGLFMGLFSLSIALIFLIFGGF</sequence>
<dbReference type="GeneID" id="84650920"/>
<dbReference type="Proteomes" id="UP000321245">
    <property type="component" value="Unassembled WGS sequence"/>
</dbReference>
<proteinExistence type="predicted"/>
<gene>
    <name evidence="2" type="ORF">EB1_15260</name>
</gene>
<keyword evidence="1" id="KW-0812">Transmembrane</keyword>
<feature type="transmembrane region" description="Helical" evidence="1">
    <location>
        <begin position="16"/>
        <end position="38"/>
    </location>
</feature>
<evidence type="ECO:0000256" key="1">
    <source>
        <dbReference type="SAM" id="Phobius"/>
    </source>
</evidence>
<organism evidence="2 3">
    <name type="scientific">Empedobacter brevis NBRC 14943 = ATCC 43319</name>
    <dbReference type="NCBI Taxonomy" id="1218108"/>
    <lineage>
        <taxon>Bacteria</taxon>
        <taxon>Pseudomonadati</taxon>
        <taxon>Bacteroidota</taxon>
        <taxon>Flavobacteriia</taxon>
        <taxon>Flavobacteriales</taxon>
        <taxon>Weeksellaceae</taxon>
        <taxon>Empedobacter</taxon>
    </lineage>
</organism>
<evidence type="ECO:0000313" key="2">
    <source>
        <dbReference type="EMBL" id="GEM51736.1"/>
    </source>
</evidence>
<keyword evidence="1" id="KW-0472">Membrane</keyword>
<keyword evidence="3" id="KW-1185">Reference proteome</keyword>
<accession>A0A511NGF8</accession>
<comment type="caution">
    <text evidence="2">The sequence shown here is derived from an EMBL/GenBank/DDBJ whole genome shotgun (WGS) entry which is preliminary data.</text>
</comment>
<dbReference type="STRING" id="1218108.GCA_000382425_02841"/>
<keyword evidence="1" id="KW-1133">Transmembrane helix</keyword>
<dbReference type="EMBL" id="BJXC01000008">
    <property type="protein sequence ID" value="GEM51736.1"/>
    <property type="molecule type" value="Genomic_DNA"/>
</dbReference>
<dbReference type="RefSeq" id="WP_019976315.1">
    <property type="nucleotide sequence ID" value="NZ_BJXC01000008.1"/>
</dbReference>
<dbReference type="AlphaFoldDB" id="A0A511NGF8"/>
<evidence type="ECO:0000313" key="3">
    <source>
        <dbReference type="Proteomes" id="UP000321245"/>
    </source>
</evidence>
<name>A0A511NGF8_9FLAO</name>
<protein>
    <submittedName>
        <fullName evidence="2">Uncharacterized protein</fullName>
    </submittedName>
</protein>
<reference evidence="2 3" key="1">
    <citation type="submission" date="2019-07" db="EMBL/GenBank/DDBJ databases">
        <title>Whole genome shotgun sequence of Empedobacter brevis NBRC 14943.</title>
        <authorList>
            <person name="Hosoyama A."/>
            <person name="Uohara A."/>
            <person name="Ohji S."/>
            <person name="Ichikawa N."/>
        </authorList>
    </citation>
    <scope>NUCLEOTIDE SEQUENCE [LARGE SCALE GENOMIC DNA]</scope>
    <source>
        <strain evidence="2 3">NBRC 14943</strain>
    </source>
</reference>